<organism evidence="1">
    <name type="scientific">marine sediment metagenome</name>
    <dbReference type="NCBI Taxonomy" id="412755"/>
    <lineage>
        <taxon>unclassified sequences</taxon>
        <taxon>metagenomes</taxon>
        <taxon>ecological metagenomes</taxon>
    </lineage>
</organism>
<comment type="caution">
    <text evidence="1">The sequence shown here is derived from an EMBL/GenBank/DDBJ whole genome shotgun (WGS) entry which is preliminary data.</text>
</comment>
<feature type="non-terminal residue" evidence="1">
    <location>
        <position position="270"/>
    </location>
</feature>
<dbReference type="EMBL" id="BARS01022827">
    <property type="protein sequence ID" value="GAG04470.1"/>
    <property type="molecule type" value="Genomic_DNA"/>
</dbReference>
<sequence>LKDGLSKIEWIDDIDGKIYSFFNKIESPSKLLIHALLIPTHLEWKWINIPILFDWFEKIVEIDDNAILERYSKFLLKNSQYIKNNKSIQQNIHQYISHKQPEKLKWVFIICSLLVESFNGEELKEKALNSMIQHNDVLIRAIGLRIFAEKSGVNIKRVMNKASASLKKGFIRPIITERIVIELDKKGIIGVSEITEGGVKSPSLINFGLLRTQDLEIIPDYKSLAYPLQVGEFLVPSHTKSFFTFTNYRDSERKNIFTKWIFDDTLIKTP</sequence>
<protein>
    <submittedName>
        <fullName evidence="1">Uncharacterized protein</fullName>
    </submittedName>
</protein>
<evidence type="ECO:0000313" key="1">
    <source>
        <dbReference type="EMBL" id="GAG04470.1"/>
    </source>
</evidence>
<accession>X0UG01</accession>
<dbReference type="AlphaFoldDB" id="X0UG01"/>
<name>X0UG01_9ZZZZ</name>
<proteinExistence type="predicted"/>
<gene>
    <name evidence="1" type="ORF">S01H1_36437</name>
</gene>
<reference evidence="1" key="1">
    <citation type="journal article" date="2014" name="Front. Microbiol.">
        <title>High frequency of phylogenetically diverse reductive dehalogenase-homologous genes in deep subseafloor sedimentary metagenomes.</title>
        <authorList>
            <person name="Kawai M."/>
            <person name="Futagami T."/>
            <person name="Toyoda A."/>
            <person name="Takaki Y."/>
            <person name="Nishi S."/>
            <person name="Hori S."/>
            <person name="Arai W."/>
            <person name="Tsubouchi T."/>
            <person name="Morono Y."/>
            <person name="Uchiyama I."/>
            <person name="Ito T."/>
            <person name="Fujiyama A."/>
            <person name="Inagaki F."/>
            <person name="Takami H."/>
        </authorList>
    </citation>
    <scope>NUCLEOTIDE SEQUENCE</scope>
    <source>
        <strain evidence="1">Expedition CK06-06</strain>
    </source>
</reference>
<feature type="non-terminal residue" evidence="1">
    <location>
        <position position="1"/>
    </location>
</feature>